<dbReference type="EMBL" id="FUXM01000006">
    <property type="protein sequence ID" value="SJZ75822.1"/>
    <property type="molecule type" value="Genomic_DNA"/>
</dbReference>
<keyword evidence="3" id="KW-1185">Reference proteome</keyword>
<reference evidence="3" key="1">
    <citation type="submission" date="2017-02" db="EMBL/GenBank/DDBJ databases">
        <authorList>
            <person name="Varghese N."/>
            <person name="Submissions S."/>
        </authorList>
    </citation>
    <scope>NUCLEOTIDE SEQUENCE [LARGE SCALE GENOMIC DNA]</scope>
    <source>
        <strain evidence="3">DSM 16521</strain>
    </source>
</reference>
<feature type="transmembrane region" description="Helical" evidence="1">
    <location>
        <begin position="73"/>
        <end position="96"/>
    </location>
</feature>
<keyword evidence="1" id="KW-0812">Transmembrane</keyword>
<keyword evidence="1" id="KW-0472">Membrane</keyword>
<proteinExistence type="predicted"/>
<name>A0A1T4N9C8_9FIRM</name>
<gene>
    <name evidence="2" type="ORF">SAMN02745885_00846</name>
</gene>
<evidence type="ECO:0008006" key="4">
    <source>
        <dbReference type="Google" id="ProtNLM"/>
    </source>
</evidence>
<dbReference type="AlphaFoldDB" id="A0A1T4N9C8"/>
<protein>
    <recommendedName>
        <fullName evidence="4">Vitamin K epoxide reductase family protein</fullName>
    </recommendedName>
</protein>
<sequence length="143" mass="15963">MWKINTTTCLSLINAVLLSYTAWVKYTVKGCSLCNQIFFLPIDGVIIALIGVVASVTLAVLNHFSMRFSSLKYLTLLTAMLCASFASFLQCAQFFWAGNLCYFCLTATIIFYVIFGNLLYKVVIKSIWKKINSSTTIPPVSQN</sequence>
<evidence type="ECO:0000313" key="3">
    <source>
        <dbReference type="Proteomes" id="UP000189933"/>
    </source>
</evidence>
<feature type="transmembrane region" description="Helical" evidence="1">
    <location>
        <begin position="37"/>
        <end position="61"/>
    </location>
</feature>
<dbReference type="Proteomes" id="UP000189933">
    <property type="component" value="Unassembled WGS sequence"/>
</dbReference>
<keyword evidence="1" id="KW-1133">Transmembrane helix</keyword>
<feature type="transmembrane region" description="Helical" evidence="1">
    <location>
        <begin position="102"/>
        <end position="120"/>
    </location>
</feature>
<evidence type="ECO:0000313" key="2">
    <source>
        <dbReference type="EMBL" id="SJZ75822.1"/>
    </source>
</evidence>
<evidence type="ECO:0000256" key="1">
    <source>
        <dbReference type="SAM" id="Phobius"/>
    </source>
</evidence>
<organism evidence="2 3">
    <name type="scientific">Carboxydocella sporoproducens DSM 16521</name>
    <dbReference type="NCBI Taxonomy" id="1121270"/>
    <lineage>
        <taxon>Bacteria</taxon>
        <taxon>Bacillati</taxon>
        <taxon>Bacillota</taxon>
        <taxon>Clostridia</taxon>
        <taxon>Eubacteriales</taxon>
        <taxon>Clostridiales Family XVI. Incertae Sedis</taxon>
        <taxon>Carboxydocella</taxon>
    </lineage>
</organism>
<accession>A0A1T4N9C8</accession>